<dbReference type="EMBL" id="JADBJN010000001">
    <property type="protein sequence ID" value="KAG5679952.1"/>
    <property type="molecule type" value="Genomic_DNA"/>
</dbReference>
<dbReference type="Pfam" id="PF14774">
    <property type="entry name" value="FAM177"/>
    <property type="match status" value="1"/>
</dbReference>
<reference evidence="1" key="1">
    <citation type="submission" date="2021-03" db="EMBL/GenBank/DDBJ databases">
        <title>Chromosome level genome of the anhydrobiotic midge Polypedilum vanderplanki.</title>
        <authorList>
            <person name="Yoshida Y."/>
            <person name="Kikawada T."/>
            <person name="Gusev O."/>
        </authorList>
    </citation>
    <scope>NUCLEOTIDE SEQUENCE</scope>
    <source>
        <strain evidence="1">NIAS01</strain>
        <tissue evidence="1">Whole body or cell culture</tissue>
    </source>
</reference>
<evidence type="ECO:0000313" key="1">
    <source>
        <dbReference type="EMBL" id="KAG5679952.1"/>
    </source>
</evidence>
<organism evidence="1 2">
    <name type="scientific">Polypedilum vanderplanki</name>
    <name type="common">Sleeping chironomid midge</name>
    <dbReference type="NCBI Taxonomy" id="319348"/>
    <lineage>
        <taxon>Eukaryota</taxon>
        <taxon>Metazoa</taxon>
        <taxon>Ecdysozoa</taxon>
        <taxon>Arthropoda</taxon>
        <taxon>Hexapoda</taxon>
        <taxon>Insecta</taxon>
        <taxon>Pterygota</taxon>
        <taxon>Neoptera</taxon>
        <taxon>Endopterygota</taxon>
        <taxon>Diptera</taxon>
        <taxon>Nematocera</taxon>
        <taxon>Chironomoidea</taxon>
        <taxon>Chironomidae</taxon>
        <taxon>Chironominae</taxon>
        <taxon>Polypedilum</taxon>
        <taxon>Polypedilum</taxon>
    </lineage>
</organism>
<evidence type="ECO:0000313" key="2">
    <source>
        <dbReference type="Proteomes" id="UP001107558"/>
    </source>
</evidence>
<name>A0A9J6CDQ1_POLVA</name>
<dbReference type="AlphaFoldDB" id="A0A9J6CDQ1"/>
<proteinExistence type="predicted"/>
<gene>
    <name evidence="1" type="ORF">PVAND_009487</name>
</gene>
<protein>
    <submittedName>
        <fullName evidence="1">Uncharacterized protein</fullName>
    </submittedName>
</protein>
<keyword evidence="2" id="KW-1185">Reference proteome</keyword>
<accession>A0A9J6CDQ1</accession>
<dbReference type="PANTHER" id="PTHR31206:SF1">
    <property type="entry name" value="LP10445P"/>
    <property type="match status" value="1"/>
</dbReference>
<comment type="caution">
    <text evidence="1">The sequence shown here is derived from an EMBL/GenBank/DDBJ whole genome shotgun (WGS) entry which is preliminary data.</text>
</comment>
<dbReference type="InterPro" id="IPR028260">
    <property type="entry name" value="FAM177"/>
</dbReference>
<dbReference type="OrthoDB" id="45963at2759"/>
<sequence>MEENNQNPDLTAIKVKQPRRILHCSDGIYEEYSDEDEPVNKENLQNISFARKIGHQLIYGLDYVGEAIANFLNITTPKYAYEINQFKKMEEERLKEEQELKDNTWQIDSETAVITVVPAQQNEDNNKY</sequence>
<dbReference type="PANTHER" id="PTHR31206">
    <property type="entry name" value="LP10445P"/>
    <property type="match status" value="1"/>
</dbReference>
<dbReference type="Proteomes" id="UP001107558">
    <property type="component" value="Chromosome 1"/>
</dbReference>